<accession>A0A2H0XDU8</accession>
<name>A0A2H0XDU8_UNCKA</name>
<dbReference type="AlphaFoldDB" id="A0A2H0XDU8"/>
<dbReference type="EMBL" id="PEYT01000023">
    <property type="protein sequence ID" value="PIS22975.1"/>
    <property type="molecule type" value="Genomic_DNA"/>
</dbReference>
<dbReference type="PANTHER" id="PTHR34322">
    <property type="entry name" value="TRANSPOSASE, Y1_TNP DOMAIN-CONTAINING"/>
    <property type="match status" value="1"/>
</dbReference>
<evidence type="ECO:0000313" key="2">
    <source>
        <dbReference type="EMBL" id="PIS22975.1"/>
    </source>
</evidence>
<dbReference type="InterPro" id="IPR002686">
    <property type="entry name" value="Transposase_17"/>
</dbReference>
<organism evidence="2 3">
    <name type="scientific">candidate division WWE3 bacterium CG08_land_8_20_14_0_20_40_13</name>
    <dbReference type="NCBI Taxonomy" id="1975084"/>
    <lineage>
        <taxon>Bacteria</taxon>
        <taxon>Katanobacteria</taxon>
    </lineage>
</organism>
<gene>
    <name evidence="2" type="ORF">COT49_02715</name>
</gene>
<dbReference type="Pfam" id="PF01797">
    <property type="entry name" value="Y1_Tnp"/>
    <property type="match status" value="1"/>
</dbReference>
<reference evidence="3" key="1">
    <citation type="submission" date="2017-09" db="EMBL/GenBank/DDBJ databases">
        <title>Depth-based differentiation of microbial function through sediment-hosted aquifers and enrichment of novel symbionts in the deep terrestrial subsurface.</title>
        <authorList>
            <person name="Probst A.J."/>
            <person name="Ladd B."/>
            <person name="Jarett J.K."/>
            <person name="Geller-Mcgrath D.E."/>
            <person name="Sieber C.M.K."/>
            <person name="Emerson J.B."/>
            <person name="Anantharaman K."/>
            <person name="Thomas B.C."/>
            <person name="Malmstrom R."/>
            <person name="Stieglmeier M."/>
            <person name="Klingl A."/>
            <person name="Woyke T."/>
            <person name="Ryan C.M."/>
            <person name="Banfield J.F."/>
        </authorList>
    </citation>
    <scope>NUCLEOTIDE SEQUENCE [LARGE SCALE GENOMIC DNA]</scope>
</reference>
<dbReference type="Gene3D" id="3.30.70.1290">
    <property type="entry name" value="Transposase IS200-like"/>
    <property type="match status" value="1"/>
</dbReference>
<protein>
    <recommendedName>
        <fullName evidence="1">Transposase IS200-like domain-containing protein</fullName>
    </recommendedName>
</protein>
<comment type="caution">
    <text evidence="2">The sequence shown here is derived from an EMBL/GenBank/DDBJ whole genome shotgun (WGS) entry which is preliminary data.</text>
</comment>
<sequence length="218" mass="25531">MPAINTVKHCFANGYYHIYNRGLNKSNIFLDDQDFVSFLHLLKLYLTPGLKVIRKDPRSKKPIEVTPNYCYSKIRLLSYCLMPNHFHLICQLLEVDGMKDFMRKISNQYTSVFNKRHEREGMVFGGIYRAVSIISADHLTKVAAYIHTNPYKIVKCGRVEDYQYSSLFHIHRNDTIPWINYDDVVLDRKGTKYTDFVKNCYNSKVFDGIHSLLIDDSD</sequence>
<dbReference type="SMART" id="SM01321">
    <property type="entry name" value="Y1_Tnp"/>
    <property type="match status" value="1"/>
</dbReference>
<dbReference type="GO" id="GO:0004803">
    <property type="term" value="F:transposase activity"/>
    <property type="evidence" value="ECO:0007669"/>
    <property type="project" value="InterPro"/>
</dbReference>
<dbReference type="GO" id="GO:0006313">
    <property type="term" value="P:DNA transposition"/>
    <property type="evidence" value="ECO:0007669"/>
    <property type="project" value="InterPro"/>
</dbReference>
<dbReference type="SUPFAM" id="SSF143422">
    <property type="entry name" value="Transposase IS200-like"/>
    <property type="match status" value="1"/>
</dbReference>
<evidence type="ECO:0000313" key="3">
    <source>
        <dbReference type="Proteomes" id="UP000230340"/>
    </source>
</evidence>
<dbReference type="InterPro" id="IPR036515">
    <property type="entry name" value="Transposase_17_sf"/>
</dbReference>
<proteinExistence type="predicted"/>
<dbReference type="PANTHER" id="PTHR34322:SF2">
    <property type="entry name" value="TRANSPOSASE IS200-LIKE DOMAIN-CONTAINING PROTEIN"/>
    <property type="match status" value="1"/>
</dbReference>
<feature type="domain" description="Transposase IS200-like" evidence="1">
    <location>
        <begin position="11"/>
        <end position="149"/>
    </location>
</feature>
<evidence type="ECO:0000259" key="1">
    <source>
        <dbReference type="SMART" id="SM01321"/>
    </source>
</evidence>
<dbReference type="GO" id="GO:0003677">
    <property type="term" value="F:DNA binding"/>
    <property type="evidence" value="ECO:0007669"/>
    <property type="project" value="InterPro"/>
</dbReference>
<dbReference type="Proteomes" id="UP000230340">
    <property type="component" value="Unassembled WGS sequence"/>
</dbReference>